<evidence type="ECO:0000313" key="2">
    <source>
        <dbReference type="Proteomes" id="UP000255269"/>
    </source>
</evidence>
<organism evidence="1 2">
    <name type="scientific">Helicobacter pullorum</name>
    <dbReference type="NCBI Taxonomy" id="35818"/>
    <lineage>
        <taxon>Bacteria</taxon>
        <taxon>Pseudomonadati</taxon>
        <taxon>Campylobacterota</taxon>
        <taxon>Epsilonproteobacteria</taxon>
        <taxon>Campylobacterales</taxon>
        <taxon>Helicobacteraceae</taxon>
        <taxon>Helicobacter</taxon>
    </lineage>
</organism>
<sequence length="124" mass="14604">MLKAIKLIDLNLFIKESQIISERILDKAMKERKIFLAKKVQKSFDVPLEQAAKMLFYPNYAINVKLCLNAYKESNKVYLAKKPSFFKRLFRKFEKTRIVISQGKTSIDDKILDDTSLKEIWLIL</sequence>
<accession>A0A377PXT1</accession>
<dbReference type="EMBL" id="UGJF01000001">
    <property type="protein sequence ID" value="STQ87357.1"/>
    <property type="molecule type" value="Genomic_DNA"/>
</dbReference>
<dbReference type="Proteomes" id="UP000255269">
    <property type="component" value="Unassembled WGS sequence"/>
</dbReference>
<name>A0A377PXT1_9HELI</name>
<reference evidence="1 2" key="1">
    <citation type="submission" date="2018-06" db="EMBL/GenBank/DDBJ databases">
        <authorList>
            <consortium name="Pathogen Informatics"/>
            <person name="Doyle S."/>
        </authorList>
    </citation>
    <scope>NUCLEOTIDE SEQUENCE [LARGE SCALE GENOMIC DNA]</scope>
    <source>
        <strain evidence="1 2">NCTC13156</strain>
    </source>
</reference>
<evidence type="ECO:0000313" key="1">
    <source>
        <dbReference type="EMBL" id="STQ87357.1"/>
    </source>
</evidence>
<protein>
    <submittedName>
        <fullName evidence="1">Uncharacterized protein</fullName>
    </submittedName>
</protein>
<proteinExistence type="predicted"/>
<gene>
    <name evidence="1" type="ORF">NCTC13156_00169</name>
</gene>
<dbReference type="RefSeq" id="WP_104719222.1">
    <property type="nucleotide sequence ID" value="NZ_FZMV01000006.1"/>
</dbReference>
<dbReference type="AlphaFoldDB" id="A0A377PXT1"/>